<organism evidence="4 5">
    <name type="scientific">Ottowia oryzae</name>
    <dbReference type="NCBI Taxonomy" id="2109914"/>
    <lineage>
        <taxon>Bacteria</taxon>
        <taxon>Pseudomonadati</taxon>
        <taxon>Pseudomonadota</taxon>
        <taxon>Betaproteobacteria</taxon>
        <taxon>Burkholderiales</taxon>
        <taxon>Comamonadaceae</taxon>
        <taxon>Ottowia</taxon>
    </lineage>
</organism>
<dbReference type="PANTHER" id="PTHR10655:SF17">
    <property type="entry name" value="LYSOPHOSPHOLIPASE-LIKE PROTEIN 1"/>
    <property type="match status" value="1"/>
</dbReference>
<comment type="similarity">
    <text evidence="1">Belongs to the AB hydrolase superfamily. AB hydrolase 2 family.</text>
</comment>
<dbReference type="KEGG" id="otk:C6570_09875"/>
<keyword evidence="2" id="KW-0378">Hydrolase</keyword>
<evidence type="ECO:0000256" key="1">
    <source>
        <dbReference type="ARBA" id="ARBA00006499"/>
    </source>
</evidence>
<gene>
    <name evidence="4" type="ORF">C6570_09875</name>
</gene>
<sequence length="221" mass="24009">MNELPETIEIETGPDARASVIVLHGLGASGHDFEPFAQEIDLRSVGPVRWVFPHAPAMPITINGGYSMPAWYDIRVDRSNEDEAGLRRSQALVDRLLAREQARGVPAARTVLAGFSQGCAMALLTGLRYPQRLAGIAGMSGYLPLAKTLADERSAANADVPIWLGHGTQDEVVVLPRAEATRDALQSLGYAVQWHSYPMGHSVCMEEVADLQRWLLQVLAG</sequence>
<dbReference type="Gene3D" id="3.40.50.1820">
    <property type="entry name" value="alpha/beta hydrolase"/>
    <property type="match status" value="1"/>
</dbReference>
<evidence type="ECO:0000259" key="3">
    <source>
        <dbReference type="Pfam" id="PF02230"/>
    </source>
</evidence>
<feature type="domain" description="Phospholipase/carboxylesterase/thioesterase" evidence="3">
    <location>
        <begin position="15"/>
        <end position="215"/>
    </location>
</feature>
<proteinExistence type="inferred from homology"/>
<evidence type="ECO:0000256" key="2">
    <source>
        <dbReference type="ARBA" id="ARBA00022801"/>
    </source>
</evidence>
<keyword evidence="5" id="KW-1185">Reference proteome</keyword>
<dbReference type="RefSeq" id="WP_106703049.1">
    <property type="nucleotide sequence ID" value="NZ_CP027666.1"/>
</dbReference>
<protein>
    <submittedName>
        <fullName evidence="4">Carboxylesterase</fullName>
    </submittedName>
</protein>
<dbReference type="Proteomes" id="UP000239709">
    <property type="component" value="Chromosome"/>
</dbReference>
<dbReference type="InterPro" id="IPR029058">
    <property type="entry name" value="AB_hydrolase_fold"/>
</dbReference>
<dbReference type="SUPFAM" id="SSF53474">
    <property type="entry name" value="alpha/beta-Hydrolases"/>
    <property type="match status" value="1"/>
</dbReference>
<dbReference type="GO" id="GO:0016787">
    <property type="term" value="F:hydrolase activity"/>
    <property type="evidence" value="ECO:0007669"/>
    <property type="project" value="UniProtKB-KW"/>
</dbReference>
<dbReference type="PANTHER" id="PTHR10655">
    <property type="entry name" value="LYSOPHOSPHOLIPASE-RELATED"/>
    <property type="match status" value="1"/>
</dbReference>
<accession>A0A2S0MF96</accession>
<dbReference type="EMBL" id="CP027666">
    <property type="protein sequence ID" value="AVO34496.1"/>
    <property type="molecule type" value="Genomic_DNA"/>
</dbReference>
<dbReference type="AlphaFoldDB" id="A0A2S0MF96"/>
<dbReference type="InterPro" id="IPR050565">
    <property type="entry name" value="LYPA1-2/EST-like"/>
</dbReference>
<evidence type="ECO:0000313" key="5">
    <source>
        <dbReference type="Proteomes" id="UP000239709"/>
    </source>
</evidence>
<evidence type="ECO:0000313" key="4">
    <source>
        <dbReference type="EMBL" id="AVO34496.1"/>
    </source>
</evidence>
<name>A0A2S0MF96_9BURK</name>
<dbReference type="Pfam" id="PF02230">
    <property type="entry name" value="Abhydrolase_2"/>
    <property type="match status" value="1"/>
</dbReference>
<reference evidence="4 5" key="1">
    <citation type="submission" date="2018-03" db="EMBL/GenBank/DDBJ databases">
        <title>Genome sequencing of Ottowia sp.</title>
        <authorList>
            <person name="Kim S.-J."/>
            <person name="Heo J."/>
            <person name="Kwon S.-W."/>
        </authorList>
    </citation>
    <scope>NUCLEOTIDE SEQUENCE [LARGE SCALE GENOMIC DNA]</scope>
    <source>
        <strain evidence="4 5">KADR8-3</strain>
    </source>
</reference>
<dbReference type="OrthoDB" id="9801763at2"/>
<dbReference type="InterPro" id="IPR003140">
    <property type="entry name" value="PLipase/COase/thioEstase"/>
</dbReference>